<dbReference type="PANTHER" id="PTHR45768">
    <property type="entry name" value="E3 UBIQUITIN-PROTEIN LIGASE RNF13-LIKE"/>
    <property type="match status" value="1"/>
</dbReference>
<dbReference type="PROSITE" id="PS50089">
    <property type="entry name" value="ZF_RING_2"/>
    <property type="match status" value="1"/>
</dbReference>
<evidence type="ECO:0000256" key="5">
    <source>
        <dbReference type="ARBA" id="ARBA00022679"/>
    </source>
</evidence>
<feature type="compositionally biased region" description="Basic and acidic residues" evidence="15">
    <location>
        <begin position="218"/>
        <end position="230"/>
    </location>
</feature>
<dbReference type="EMBL" id="JBBPBK010000003">
    <property type="protein sequence ID" value="KAK9288171.1"/>
    <property type="molecule type" value="Genomic_DNA"/>
</dbReference>
<evidence type="ECO:0000256" key="16">
    <source>
        <dbReference type="SAM" id="Phobius"/>
    </source>
</evidence>
<dbReference type="GO" id="GO:0008270">
    <property type="term" value="F:zinc ion binding"/>
    <property type="evidence" value="ECO:0007669"/>
    <property type="project" value="UniProtKB-KW"/>
</dbReference>
<keyword evidence="12 16" id="KW-0472">Membrane</keyword>
<proteinExistence type="inferred from homology"/>
<accession>A0AAP0RZH5</accession>
<comment type="pathway">
    <text evidence="3">Protein modification; protein ubiquitination.</text>
</comment>
<name>A0AAP0RZH5_LIQFO</name>
<protein>
    <recommendedName>
        <fullName evidence="4">RING-type E3 ubiquitin transferase</fullName>
        <ecNumber evidence="4">2.3.2.27</ecNumber>
    </recommendedName>
</protein>
<feature type="domain" description="RING-type" evidence="17">
    <location>
        <begin position="119"/>
        <end position="161"/>
    </location>
</feature>
<evidence type="ECO:0000256" key="13">
    <source>
        <dbReference type="ARBA" id="ARBA00024209"/>
    </source>
</evidence>
<feature type="compositionally biased region" description="Polar residues" evidence="15">
    <location>
        <begin position="259"/>
        <end position="293"/>
    </location>
</feature>
<reference evidence="18 19" key="1">
    <citation type="journal article" date="2024" name="Plant J.">
        <title>Genome sequences and population genomics reveal climatic adaptation and genomic divergence between two closely related sweetgum species.</title>
        <authorList>
            <person name="Xu W.Q."/>
            <person name="Ren C.Q."/>
            <person name="Zhang X.Y."/>
            <person name="Comes H.P."/>
            <person name="Liu X.H."/>
            <person name="Li Y.G."/>
            <person name="Kettle C.J."/>
            <person name="Jalonen R."/>
            <person name="Gaisberger H."/>
            <person name="Ma Y.Z."/>
            <person name="Qiu Y.X."/>
        </authorList>
    </citation>
    <scope>NUCLEOTIDE SEQUENCE [LARGE SCALE GENOMIC DNA]</scope>
    <source>
        <strain evidence="18">Hangzhou</strain>
    </source>
</reference>
<evidence type="ECO:0000256" key="15">
    <source>
        <dbReference type="SAM" id="MobiDB-lite"/>
    </source>
</evidence>
<dbReference type="GO" id="GO:0016020">
    <property type="term" value="C:membrane"/>
    <property type="evidence" value="ECO:0007669"/>
    <property type="project" value="UniProtKB-SubCell"/>
</dbReference>
<dbReference type="EC" id="2.3.2.27" evidence="4"/>
<feature type="region of interest" description="Disordered" evidence="15">
    <location>
        <begin position="217"/>
        <end position="293"/>
    </location>
</feature>
<evidence type="ECO:0000313" key="18">
    <source>
        <dbReference type="EMBL" id="KAK9288171.1"/>
    </source>
</evidence>
<dbReference type="Gene3D" id="3.30.40.10">
    <property type="entry name" value="Zinc/RING finger domain, C3HC4 (zinc finger)"/>
    <property type="match status" value="1"/>
</dbReference>
<evidence type="ECO:0000256" key="6">
    <source>
        <dbReference type="ARBA" id="ARBA00022692"/>
    </source>
</evidence>
<keyword evidence="10" id="KW-0862">Zinc</keyword>
<evidence type="ECO:0000256" key="4">
    <source>
        <dbReference type="ARBA" id="ARBA00012483"/>
    </source>
</evidence>
<evidence type="ECO:0000259" key="17">
    <source>
        <dbReference type="PROSITE" id="PS50089"/>
    </source>
</evidence>
<keyword evidence="19" id="KW-1185">Reference proteome</keyword>
<gene>
    <name evidence="18" type="ORF">L1049_016620</name>
</gene>
<evidence type="ECO:0000256" key="12">
    <source>
        <dbReference type="ARBA" id="ARBA00023136"/>
    </source>
</evidence>
<evidence type="ECO:0000256" key="14">
    <source>
        <dbReference type="PROSITE-ProRule" id="PRU00175"/>
    </source>
</evidence>
<keyword evidence="7" id="KW-0479">Metal-binding</keyword>
<comment type="similarity">
    <text evidence="13">Belongs to the RING-type zinc finger family. ATL subfamily.</text>
</comment>
<keyword evidence="11 16" id="KW-1133">Transmembrane helix</keyword>
<comment type="catalytic activity">
    <reaction evidence="1">
        <text>S-ubiquitinyl-[E2 ubiquitin-conjugating enzyme]-L-cysteine + [acceptor protein]-L-lysine = [E2 ubiquitin-conjugating enzyme]-L-cysteine + N(6)-ubiquitinyl-[acceptor protein]-L-lysine.</text>
        <dbReference type="EC" id="2.3.2.27"/>
    </reaction>
</comment>
<dbReference type="PANTHER" id="PTHR45768:SF34">
    <property type="entry name" value="RING-H2 FINGER PROTEIN ATL64"/>
    <property type="match status" value="1"/>
</dbReference>
<evidence type="ECO:0000256" key="1">
    <source>
        <dbReference type="ARBA" id="ARBA00000900"/>
    </source>
</evidence>
<evidence type="ECO:0000313" key="19">
    <source>
        <dbReference type="Proteomes" id="UP001415857"/>
    </source>
</evidence>
<feature type="transmembrane region" description="Helical" evidence="16">
    <location>
        <begin position="26"/>
        <end position="48"/>
    </location>
</feature>
<evidence type="ECO:0000256" key="3">
    <source>
        <dbReference type="ARBA" id="ARBA00004906"/>
    </source>
</evidence>
<evidence type="ECO:0000256" key="7">
    <source>
        <dbReference type="ARBA" id="ARBA00022723"/>
    </source>
</evidence>
<dbReference type="GO" id="GO:0061630">
    <property type="term" value="F:ubiquitin protein ligase activity"/>
    <property type="evidence" value="ECO:0007669"/>
    <property type="project" value="UniProtKB-EC"/>
</dbReference>
<evidence type="ECO:0000256" key="8">
    <source>
        <dbReference type="ARBA" id="ARBA00022771"/>
    </source>
</evidence>
<organism evidence="18 19">
    <name type="scientific">Liquidambar formosana</name>
    <name type="common">Formosan gum</name>
    <dbReference type="NCBI Taxonomy" id="63359"/>
    <lineage>
        <taxon>Eukaryota</taxon>
        <taxon>Viridiplantae</taxon>
        <taxon>Streptophyta</taxon>
        <taxon>Embryophyta</taxon>
        <taxon>Tracheophyta</taxon>
        <taxon>Spermatophyta</taxon>
        <taxon>Magnoliopsida</taxon>
        <taxon>eudicotyledons</taxon>
        <taxon>Gunneridae</taxon>
        <taxon>Pentapetalae</taxon>
        <taxon>Saxifragales</taxon>
        <taxon>Altingiaceae</taxon>
        <taxon>Liquidambar</taxon>
    </lineage>
</organism>
<evidence type="ECO:0000256" key="9">
    <source>
        <dbReference type="ARBA" id="ARBA00022786"/>
    </source>
</evidence>
<keyword evidence="5" id="KW-0808">Transferase</keyword>
<dbReference type="Pfam" id="PF13639">
    <property type="entry name" value="zf-RING_2"/>
    <property type="match status" value="1"/>
</dbReference>
<dbReference type="CDD" id="cd16461">
    <property type="entry name" value="RING-H2_EL5-like"/>
    <property type="match status" value="1"/>
</dbReference>
<dbReference type="Proteomes" id="UP001415857">
    <property type="component" value="Unassembled WGS sequence"/>
</dbReference>
<keyword evidence="6 16" id="KW-0812">Transmembrane</keyword>
<comment type="caution">
    <text evidence="18">The sequence shown here is derived from an EMBL/GenBank/DDBJ whole genome shotgun (WGS) entry which is preliminary data.</text>
</comment>
<dbReference type="SMART" id="SM00184">
    <property type="entry name" value="RING"/>
    <property type="match status" value="1"/>
</dbReference>
<evidence type="ECO:0000256" key="10">
    <source>
        <dbReference type="ARBA" id="ARBA00022833"/>
    </source>
</evidence>
<dbReference type="InterPro" id="IPR013083">
    <property type="entry name" value="Znf_RING/FYVE/PHD"/>
</dbReference>
<dbReference type="AlphaFoldDB" id="A0AAP0RZH5"/>
<dbReference type="SUPFAM" id="SSF57850">
    <property type="entry name" value="RING/U-box"/>
    <property type="match status" value="1"/>
</dbReference>
<comment type="subcellular location">
    <subcellularLocation>
        <location evidence="2">Membrane</location>
        <topology evidence="2">Single-pass membrane protein</topology>
    </subcellularLocation>
</comment>
<dbReference type="InterPro" id="IPR001841">
    <property type="entry name" value="Znf_RING"/>
</dbReference>
<evidence type="ECO:0000256" key="2">
    <source>
        <dbReference type="ARBA" id="ARBA00004167"/>
    </source>
</evidence>
<keyword evidence="8 14" id="KW-0863">Zinc-finger</keyword>
<dbReference type="FunFam" id="3.30.40.10:FF:000475">
    <property type="entry name" value="RING-H2 finger protein ATL3"/>
    <property type="match status" value="1"/>
</dbReference>
<sequence length="293" mass="32508">MPDNSEKPNRFRDGYQAKSYELSGKIMLSAIVILFAVVIFMVCLHLYARWYLLRARRRNLHRPSGHSRRRRRSHLVFYVDTNNPSTTVTVPHHGLDASLLNSLPVFLYSSKTHPESLECAVCLSEFEDNEKGRLLPKCNHSFHVECIDMWFHSHSTCPLCRSPVEPGPVESATIEIVVETEAGSSSGLCSTCQHEEEHVGTSSFEARRKPLVGVSIEVPRRNESFGRSDDESGTGSPASQMFKSPGSRILSLKRILSRGLSSPSGTASPASCGSGNIESTDIENQQVQAHTPR</sequence>
<feature type="compositionally biased region" description="Polar residues" evidence="15">
    <location>
        <begin position="233"/>
        <end position="242"/>
    </location>
</feature>
<keyword evidence="9" id="KW-0833">Ubl conjugation pathway</keyword>
<evidence type="ECO:0000256" key="11">
    <source>
        <dbReference type="ARBA" id="ARBA00022989"/>
    </source>
</evidence>